<keyword evidence="5 8" id="KW-0653">Protein transport</keyword>
<feature type="domain" description="Bacterial type II secretion system protein E" evidence="9">
    <location>
        <begin position="389"/>
        <end position="403"/>
    </location>
</feature>
<evidence type="ECO:0000313" key="10">
    <source>
        <dbReference type="EMBL" id="ODB96120.1"/>
    </source>
</evidence>
<dbReference type="InterPro" id="IPR037257">
    <property type="entry name" value="T2SS_E_N_sf"/>
</dbReference>
<dbReference type="Gene3D" id="3.30.300.160">
    <property type="entry name" value="Type II secretion system, protein E, N-terminal domain"/>
    <property type="match status" value="1"/>
</dbReference>
<evidence type="ECO:0000256" key="2">
    <source>
        <dbReference type="ARBA" id="ARBA00022448"/>
    </source>
</evidence>
<dbReference type="InterPro" id="IPR007831">
    <property type="entry name" value="T2SS_GspE_N"/>
</dbReference>
<dbReference type="Proteomes" id="UP000094849">
    <property type="component" value="Unassembled WGS sequence"/>
</dbReference>
<dbReference type="InterPro" id="IPR003593">
    <property type="entry name" value="AAA+_ATPase"/>
</dbReference>
<dbReference type="OrthoDB" id="9776961at2"/>
<dbReference type="Gene3D" id="3.30.450.90">
    <property type="match status" value="1"/>
</dbReference>
<dbReference type="GO" id="GO:0008564">
    <property type="term" value="F:protein-exporting ATPase activity"/>
    <property type="evidence" value="ECO:0007669"/>
    <property type="project" value="UniProtKB-EC"/>
</dbReference>
<keyword evidence="4 8" id="KW-0067">ATP-binding</keyword>
<dbReference type="SUPFAM" id="SSF52540">
    <property type="entry name" value="P-loop containing nucleoside triphosphate hydrolases"/>
    <property type="match status" value="1"/>
</dbReference>
<comment type="similarity">
    <text evidence="1 8">Belongs to the GSP E family.</text>
</comment>
<gene>
    <name evidence="10" type="ORF">A3196_04690</name>
</gene>
<dbReference type="InterPro" id="IPR001482">
    <property type="entry name" value="T2SS/T4SS_dom"/>
</dbReference>
<dbReference type="InterPro" id="IPR013369">
    <property type="entry name" value="T2SS_GspE"/>
</dbReference>
<dbReference type="RefSeq" id="WP_069003118.1">
    <property type="nucleotide sequence ID" value="NZ_LVJW01000006.1"/>
</dbReference>
<evidence type="ECO:0000256" key="3">
    <source>
        <dbReference type="ARBA" id="ARBA00022741"/>
    </source>
</evidence>
<dbReference type="FunFam" id="3.30.450.90:FF:000001">
    <property type="entry name" value="Type II secretion system ATPase GspE"/>
    <property type="match status" value="1"/>
</dbReference>
<dbReference type="GO" id="GO:0005524">
    <property type="term" value="F:ATP binding"/>
    <property type="evidence" value="ECO:0007669"/>
    <property type="project" value="UniProtKB-UniRule"/>
</dbReference>
<dbReference type="PROSITE" id="PS00662">
    <property type="entry name" value="T2SP_E"/>
    <property type="match status" value="1"/>
</dbReference>
<dbReference type="GO" id="GO:0005886">
    <property type="term" value="C:plasma membrane"/>
    <property type="evidence" value="ECO:0007669"/>
    <property type="project" value="UniProtKB-SubCell"/>
</dbReference>
<name>A0A1E2UMZ8_9GAMM</name>
<keyword evidence="6" id="KW-1278">Translocase</keyword>
<dbReference type="SMART" id="SM00382">
    <property type="entry name" value="AAA"/>
    <property type="match status" value="1"/>
</dbReference>
<comment type="function">
    <text evidence="8">ATPase component of the type II secretion system required for the energy-dependent secretion of extracellular factors such as proteases and toxins from the periplasm. Acts as a molecular motor to provide the energy that is required for assembly of the pseudopilus and the extrusion of substrates generated in the cytoplasm.</text>
</comment>
<dbReference type="SUPFAM" id="SSF160246">
    <property type="entry name" value="EspE N-terminal domain-like"/>
    <property type="match status" value="1"/>
</dbReference>
<dbReference type="GO" id="GO:0015627">
    <property type="term" value="C:type II protein secretion system complex"/>
    <property type="evidence" value="ECO:0007669"/>
    <property type="project" value="UniProtKB-UniRule"/>
</dbReference>
<comment type="caution">
    <text evidence="10">The sequence shown here is derived from an EMBL/GenBank/DDBJ whole genome shotgun (WGS) entry which is preliminary data.</text>
</comment>
<keyword evidence="11" id="KW-1185">Reference proteome</keyword>
<evidence type="ECO:0000256" key="7">
    <source>
        <dbReference type="ARBA" id="ARBA00034006"/>
    </source>
</evidence>
<dbReference type="GO" id="GO:0016887">
    <property type="term" value="F:ATP hydrolysis activity"/>
    <property type="evidence" value="ECO:0007669"/>
    <property type="project" value="TreeGrafter"/>
</dbReference>
<proteinExistence type="inferred from homology"/>
<dbReference type="AlphaFoldDB" id="A0A1E2UMZ8"/>
<comment type="catalytic activity">
    <reaction evidence="7">
        <text>ATP + H2O + cellular proteinSide 1 = ADP + phosphate + cellular proteinSide 2.</text>
        <dbReference type="EC" id="7.4.2.8"/>
    </reaction>
</comment>
<evidence type="ECO:0000256" key="5">
    <source>
        <dbReference type="ARBA" id="ARBA00022927"/>
    </source>
</evidence>
<dbReference type="NCBIfam" id="TIGR02533">
    <property type="entry name" value="type_II_gspE"/>
    <property type="match status" value="1"/>
</dbReference>
<dbReference type="Gene3D" id="1.10.40.70">
    <property type="match status" value="1"/>
</dbReference>
<comment type="subcellular location">
    <subcellularLocation>
        <location evidence="8">Cell inner membrane</location>
    </subcellularLocation>
</comment>
<accession>A0A1E2UMZ8</accession>
<evidence type="ECO:0000256" key="8">
    <source>
        <dbReference type="RuleBase" id="RU366070"/>
    </source>
</evidence>
<dbReference type="Gene3D" id="3.40.50.300">
    <property type="entry name" value="P-loop containing nucleotide triphosphate hydrolases"/>
    <property type="match status" value="1"/>
</dbReference>
<dbReference type="PANTHER" id="PTHR30258">
    <property type="entry name" value="TYPE II SECRETION SYSTEM PROTEIN GSPE-RELATED"/>
    <property type="match status" value="1"/>
</dbReference>
<evidence type="ECO:0000313" key="11">
    <source>
        <dbReference type="Proteomes" id="UP000094849"/>
    </source>
</evidence>
<dbReference type="EMBL" id="LVJZ01000003">
    <property type="protein sequence ID" value="ODB96120.1"/>
    <property type="molecule type" value="Genomic_DNA"/>
</dbReference>
<dbReference type="InterPro" id="IPR027417">
    <property type="entry name" value="P-loop_NTPase"/>
</dbReference>
<dbReference type="Pfam" id="PF00437">
    <property type="entry name" value="T2SSE"/>
    <property type="match status" value="1"/>
</dbReference>
<dbReference type="GO" id="GO:0015628">
    <property type="term" value="P:protein secretion by the type II secretion system"/>
    <property type="evidence" value="ECO:0007669"/>
    <property type="project" value="UniProtKB-UniRule"/>
</dbReference>
<reference evidence="10 11" key="1">
    <citation type="submission" date="2016-03" db="EMBL/GenBank/DDBJ databases">
        <title>Chemosynthetic sulphur-oxidizing symbionts of marine invertebrate animals are capable of nitrogen fixation.</title>
        <authorList>
            <person name="Petersen J.M."/>
            <person name="Kemper A."/>
            <person name="Gruber-Vodicka H."/>
            <person name="Cardini U."/>
            <person name="Geest Mvander."/>
            <person name="Kleiner M."/>
            <person name="Bulgheresi S."/>
            <person name="Fussmann M."/>
            <person name="Herbold C."/>
            <person name="Seah B.K.B."/>
            <person name="Antony C.Paul."/>
            <person name="Liu D."/>
            <person name="Belitz A."/>
            <person name="Weber M."/>
        </authorList>
    </citation>
    <scope>NUCLEOTIDE SEQUENCE [LARGE SCALE GENOMIC DNA]</scope>
    <source>
        <strain evidence="10">G_D</strain>
    </source>
</reference>
<keyword evidence="3 8" id="KW-0547">Nucleotide-binding</keyword>
<evidence type="ECO:0000256" key="4">
    <source>
        <dbReference type="ARBA" id="ARBA00022840"/>
    </source>
</evidence>
<dbReference type="FunFam" id="3.40.50.300:FF:000398">
    <property type="entry name" value="Type IV pilus assembly ATPase PilB"/>
    <property type="match status" value="1"/>
</dbReference>
<sequence length="575" mass="63133">MSSLSTIDQEFQPGDTGVLTYLRGTGRLTPQDHGRAENFSRETGESEAETLIHLGLISESDLVQVLTEIYDLSAVMDAAEYPEEPVHSQAITFRFLKEAKAIPLVVEAERMVVAVADPGQSYISRGLQLITDRPVTLKVGRLSEIESALERAYGAGRSAMGEIVDDLDDAQESEESIEHLKDLASEAPIIRLVNHILQRAVEADASDIHIEPFEETLMVRYRIDGILSEAESPPAHSTAAIISRIKIMAKLNIAEQRVPQDGRISVKIQGNELELRVSTVPTLYGESLVIRLLNKKSISFEFDRLGFGNTSLTRLQQSLQQPNGIILVTGPTGSGKSTTLYTALSQLNRPGVKIITVEDPVEYKLEGINQIQVKPQVGMDFANALRAIVRQDPDIIMVGEMRDAETVRIAVQAALTGHLVLSTLHTNDAAGTVSRLLDMGVEPYLLASTVNAIVAQRLARRLCNHCKKSYLADQTLAQRFIQAGLVNEGEPVTLYHPTGCESCAQTGYSGRMNIAEVLLISEQVRQLVTQRATASTIQQQGIEEGMDTMYRDGLAKVLQGLTSYEELMRVSEEDE</sequence>
<evidence type="ECO:0000256" key="1">
    <source>
        <dbReference type="ARBA" id="ARBA00006611"/>
    </source>
</evidence>
<keyword evidence="2 8" id="KW-0813">Transport</keyword>
<evidence type="ECO:0000259" key="9">
    <source>
        <dbReference type="PROSITE" id="PS00662"/>
    </source>
</evidence>
<evidence type="ECO:0000256" key="6">
    <source>
        <dbReference type="ARBA" id="ARBA00022967"/>
    </source>
</evidence>
<dbReference type="Pfam" id="PF05157">
    <property type="entry name" value="MshEN"/>
    <property type="match status" value="1"/>
</dbReference>
<dbReference type="PANTHER" id="PTHR30258:SF2">
    <property type="entry name" value="COMG OPERON PROTEIN 1"/>
    <property type="match status" value="1"/>
</dbReference>
<organism evidence="10 11">
    <name type="scientific">Candidatus Thiodiazotropha endoloripes</name>
    <dbReference type="NCBI Taxonomy" id="1818881"/>
    <lineage>
        <taxon>Bacteria</taxon>
        <taxon>Pseudomonadati</taxon>
        <taxon>Pseudomonadota</taxon>
        <taxon>Gammaproteobacteria</taxon>
        <taxon>Chromatiales</taxon>
        <taxon>Sedimenticolaceae</taxon>
        <taxon>Candidatus Thiodiazotropha</taxon>
    </lineage>
</organism>
<dbReference type="STRING" id="1818881.A3196_04690"/>
<dbReference type="CDD" id="cd01129">
    <property type="entry name" value="PulE-GspE-like"/>
    <property type="match status" value="1"/>
</dbReference>
<protein>
    <recommendedName>
        <fullName evidence="8">Type II secretion system protein E</fullName>
        <shortName evidence="8">T2SS protein E</shortName>
    </recommendedName>
    <alternativeName>
        <fullName evidence="8">Type II traffic warden ATPase</fullName>
    </alternativeName>
</protein>